<feature type="chain" id="PRO_5041769162" description="Cytochrome c-type biogenesis protein" evidence="7">
    <location>
        <begin position="25"/>
        <end position="159"/>
    </location>
</feature>
<dbReference type="Pfam" id="PF03918">
    <property type="entry name" value="CcmH"/>
    <property type="match status" value="1"/>
</dbReference>
<gene>
    <name evidence="10" type="ORF">J2T57_003008</name>
</gene>
<dbReference type="InterPro" id="IPR005616">
    <property type="entry name" value="CcmH/CycL/Ccl2/NrfF_N"/>
</dbReference>
<evidence type="ECO:0000259" key="9">
    <source>
        <dbReference type="Pfam" id="PF03918"/>
    </source>
</evidence>
<dbReference type="PANTHER" id="PTHR47870">
    <property type="entry name" value="CYTOCHROME C-TYPE BIOGENESIS PROTEIN CCMH"/>
    <property type="match status" value="1"/>
</dbReference>
<dbReference type="InterPro" id="IPR038297">
    <property type="entry name" value="CcmH/CycL/NrfF/Ccl2_sf"/>
</dbReference>
<comment type="similarity">
    <text evidence="1 7">Belongs to the CcmH/CycL/Ccl2/NrfF family.</text>
</comment>
<evidence type="ECO:0000256" key="6">
    <source>
        <dbReference type="ARBA" id="ARBA00023004"/>
    </source>
</evidence>
<evidence type="ECO:0000256" key="8">
    <source>
        <dbReference type="SAM" id="MobiDB-lite"/>
    </source>
</evidence>
<dbReference type="FunFam" id="1.10.8.640:FF:000001">
    <property type="entry name" value="Cytochrome c-type biogenesis protein"/>
    <property type="match status" value="1"/>
</dbReference>
<comment type="caution">
    <text evidence="10">The sequence shown here is derived from an EMBL/GenBank/DDBJ whole genome shotgun (WGS) entry which is preliminary data.</text>
</comment>
<dbReference type="GO" id="GO:0046872">
    <property type="term" value="F:metal ion binding"/>
    <property type="evidence" value="ECO:0007669"/>
    <property type="project" value="UniProtKB-KW"/>
</dbReference>
<feature type="transmembrane region" description="Helical" evidence="7">
    <location>
        <begin position="109"/>
        <end position="127"/>
    </location>
</feature>
<keyword evidence="3 7" id="KW-0479">Metal-binding</keyword>
<dbReference type="GO" id="GO:0005886">
    <property type="term" value="C:plasma membrane"/>
    <property type="evidence" value="ECO:0007669"/>
    <property type="project" value="TreeGrafter"/>
</dbReference>
<sequence>MKLHLLQAALLVLIALFWAGSASGGAMDPVHFDSDAKAAQYRTLLHELRCTVCQNQSLADSNADLASDLRRQVFELVDDGATNAQVIDYMVARYGDFVLYRPPLRPSTYVLWLGPFGLLILGIFIWYQVSRGTEVREPQLTTSPEGRQRAGRLLRGEES</sequence>
<protein>
    <recommendedName>
        <fullName evidence="7">Cytochrome c-type biogenesis protein</fullName>
    </recommendedName>
</protein>
<comment type="function">
    <text evidence="7">Possible subunit of a heme lyase.</text>
</comment>
<keyword evidence="7" id="KW-0472">Membrane</keyword>
<keyword evidence="7" id="KW-1133">Transmembrane helix</keyword>
<organism evidence="10 11">
    <name type="scientific">Natronocella acetinitrilica</name>
    <dbReference type="NCBI Taxonomy" id="414046"/>
    <lineage>
        <taxon>Bacteria</taxon>
        <taxon>Pseudomonadati</taxon>
        <taxon>Pseudomonadota</taxon>
        <taxon>Gammaproteobacteria</taxon>
        <taxon>Chromatiales</taxon>
        <taxon>Ectothiorhodospiraceae</taxon>
        <taxon>Natronocella</taxon>
    </lineage>
</organism>
<feature type="domain" description="CcmH/CycL/Ccl2/NrfF N-terminal" evidence="9">
    <location>
        <begin position="14"/>
        <end position="154"/>
    </location>
</feature>
<keyword evidence="5" id="KW-0201">Cytochrome c-type biogenesis</keyword>
<evidence type="ECO:0000313" key="11">
    <source>
        <dbReference type="Proteomes" id="UP001205843"/>
    </source>
</evidence>
<evidence type="ECO:0000256" key="7">
    <source>
        <dbReference type="RuleBase" id="RU364112"/>
    </source>
</evidence>
<evidence type="ECO:0000256" key="5">
    <source>
        <dbReference type="ARBA" id="ARBA00022748"/>
    </source>
</evidence>
<dbReference type="Gene3D" id="1.10.8.640">
    <property type="entry name" value="Cytochrome C biogenesis protein"/>
    <property type="match status" value="1"/>
</dbReference>
<dbReference type="GO" id="GO:0017004">
    <property type="term" value="P:cytochrome complex assembly"/>
    <property type="evidence" value="ECO:0007669"/>
    <property type="project" value="UniProtKB-KW"/>
</dbReference>
<proteinExistence type="inferred from homology"/>
<evidence type="ECO:0000256" key="3">
    <source>
        <dbReference type="ARBA" id="ARBA00022723"/>
    </source>
</evidence>
<dbReference type="AlphaFoldDB" id="A0AAE3G7K9"/>
<keyword evidence="7" id="KW-0812">Transmembrane</keyword>
<evidence type="ECO:0000256" key="1">
    <source>
        <dbReference type="ARBA" id="ARBA00010342"/>
    </source>
</evidence>
<evidence type="ECO:0000256" key="2">
    <source>
        <dbReference type="ARBA" id="ARBA00022617"/>
    </source>
</evidence>
<keyword evidence="11" id="KW-1185">Reference proteome</keyword>
<dbReference type="InterPro" id="IPR051263">
    <property type="entry name" value="C-type_cytochrome_biogenesis"/>
</dbReference>
<evidence type="ECO:0000256" key="4">
    <source>
        <dbReference type="ARBA" id="ARBA00022729"/>
    </source>
</evidence>
<dbReference type="EMBL" id="JALJXV010000007">
    <property type="protein sequence ID" value="MCP1675853.1"/>
    <property type="molecule type" value="Genomic_DNA"/>
</dbReference>
<dbReference type="CDD" id="cd16378">
    <property type="entry name" value="CcmH_N"/>
    <property type="match status" value="1"/>
</dbReference>
<dbReference type="Proteomes" id="UP001205843">
    <property type="component" value="Unassembled WGS sequence"/>
</dbReference>
<keyword evidence="2 7" id="KW-0349">Heme</keyword>
<keyword evidence="6 7" id="KW-0408">Iron</keyword>
<name>A0AAE3G7K9_9GAMM</name>
<feature type="region of interest" description="Disordered" evidence="8">
    <location>
        <begin position="137"/>
        <end position="159"/>
    </location>
</feature>
<keyword evidence="4 7" id="KW-0732">Signal</keyword>
<accession>A0AAE3G7K9</accession>
<dbReference type="RefSeq" id="WP_253479819.1">
    <property type="nucleotide sequence ID" value="NZ_JALJXV010000007.1"/>
</dbReference>
<evidence type="ECO:0000313" key="10">
    <source>
        <dbReference type="EMBL" id="MCP1675853.1"/>
    </source>
</evidence>
<feature type="signal peptide" evidence="7">
    <location>
        <begin position="1"/>
        <end position="24"/>
    </location>
</feature>
<reference evidence="10" key="1">
    <citation type="submission" date="2022-03" db="EMBL/GenBank/DDBJ databases">
        <title>Genomic Encyclopedia of Type Strains, Phase III (KMG-III): the genomes of soil and plant-associated and newly described type strains.</title>
        <authorList>
            <person name="Whitman W."/>
        </authorList>
    </citation>
    <scope>NUCLEOTIDE SEQUENCE</scope>
    <source>
        <strain evidence="10">ANL 6-2</strain>
    </source>
</reference>
<dbReference type="PANTHER" id="PTHR47870:SF1">
    <property type="entry name" value="CYTOCHROME C-TYPE BIOGENESIS PROTEIN CCMH"/>
    <property type="match status" value="1"/>
</dbReference>